<gene>
    <name evidence="2" type="ORF">EZS27_003566</name>
</gene>
<dbReference type="SMART" id="SM00470">
    <property type="entry name" value="ParB"/>
    <property type="match status" value="1"/>
</dbReference>
<dbReference type="Pfam" id="PF02195">
    <property type="entry name" value="ParB_N"/>
    <property type="match status" value="1"/>
</dbReference>
<reference evidence="2" key="1">
    <citation type="submission" date="2019-03" db="EMBL/GenBank/DDBJ databases">
        <title>Single cell metagenomics reveals metabolic interactions within the superorganism composed of flagellate Streblomastix strix and complex community of Bacteroidetes bacteria on its surface.</title>
        <authorList>
            <person name="Treitli S.C."/>
            <person name="Kolisko M."/>
            <person name="Husnik F."/>
            <person name="Keeling P."/>
            <person name="Hampl V."/>
        </authorList>
    </citation>
    <scope>NUCLEOTIDE SEQUENCE</scope>
    <source>
        <strain evidence="2">STM</strain>
    </source>
</reference>
<feature type="domain" description="ParB-like N-terminal" evidence="1">
    <location>
        <begin position="12"/>
        <end position="102"/>
    </location>
</feature>
<accession>A0A5J4SS57</accession>
<dbReference type="InterPro" id="IPR036086">
    <property type="entry name" value="ParB/Sulfiredoxin_sf"/>
</dbReference>
<dbReference type="Gene3D" id="3.90.1530.10">
    <property type="entry name" value="Conserved hypothetical protein from pyrococcus furiosus pfu- 392566-001, ParB domain"/>
    <property type="match status" value="1"/>
</dbReference>
<evidence type="ECO:0000313" key="2">
    <source>
        <dbReference type="EMBL" id="KAA6348966.1"/>
    </source>
</evidence>
<evidence type="ECO:0000259" key="1">
    <source>
        <dbReference type="SMART" id="SM00470"/>
    </source>
</evidence>
<sequence length="167" mass="19626">MDANIVKIPENKVVPITELYANDYNPNRMPDTEMTLLKECILKYGFLFPIITTWDEDKKKYRIIDGYHRYETLKRIGSKEVSIIDLQLKYHDAVQLTVLMNRIKGLHQVELMSDLIVKLEDLGLEDSEICHNLGMEAEEYLRLKQQLGIAHAFRNHNYSNSWEIDKI</sequence>
<organism evidence="2">
    <name type="scientific">termite gut metagenome</name>
    <dbReference type="NCBI Taxonomy" id="433724"/>
    <lineage>
        <taxon>unclassified sequences</taxon>
        <taxon>metagenomes</taxon>
        <taxon>organismal metagenomes</taxon>
    </lineage>
</organism>
<dbReference type="EMBL" id="SNRY01000056">
    <property type="protein sequence ID" value="KAA6348966.1"/>
    <property type="molecule type" value="Genomic_DNA"/>
</dbReference>
<dbReference type="InterPro" id="IPR003115">
    <property type="entry name" value="ParB_N"/>
</dbReference>
<name>A0A5J4SS57_9ZZZZ</name>
<dbReference type="SUPFAM" id="SSF110849">
    <property type="entry name" value="ParB/Sulfiredoxin"/>
    <property type="match status" value="1"/>
</dbReference>
<dbReference type="AlphaFoldDB" id="A0A5J4SS57"/>
<proteinExistence type="predicted"/>
<comment type="caution">
    <text evidence="2">The sequence shown here is derived from an EMBL/GenBank/DDBJ whole genome shotgun (WGS) entry which is preliminary data.</text>
</comment>
<protein>
    <recommendedName>
        <fullName evidence="1">ParB-like N-terminal domain-containing protein</fullName>
    </recommendedName>
</protein>